<dbReference type="Proteomes" id="UP000789390">
    <property type="component" value="Unassembled WGS sequence"/>
</dbReference>
<accession>A0A8J2WKT9</accession>
<reference evidence="1" key="1">
    <citation type="submission" date="2021-11" db="EMBL/GenBank/DDBJ databases">
        <authorList>
            <person name="Schell T."/>
        </authorList>
    </citation>
    <scope>NUCLEOTIDE SEQUENCE</scope>
    <source>
        <strain evidence="1">M5</strain>
    </source>
</reference>
<name>A0A8J2WKT9_9CRUS</name>
<sequence>MHKVQFLPDESCLFMINKLKPDRPGSWGVHLLFRLQHKKIEEKGHSIISGEEVGGKVLSRISETNGCFQGPSSSMNIIKDMETASIRCSSLCAFQWSQSSSPTQPRQTMKEELLVQEINGNILNAHTFAGPDKPIIQRTMSHKELPAVPDGIEVLQEEPFLTG</sequence>
<keyword evidence="2" id="KW-1185">Reference proteome</keyword>
<gene>
    <name evidence="1" type="ORF">DGAL_LOCUS13301</name>
</gene>
<evidence type="ECO:0000313" key="2">
    <source>
        <dbReference type="Proteomes" id="UP000789390"/>
    </source>
</evidence>
<proteinExistence type="predicted"/>
<comment type="caution">
    <text evidence="1">The sequence shown here is derived from an EMBL/GenBank/DDBJ whole genome shotgun (WGS) entry which is preliminary data.</text>
</comment>
<dbReference type="EMBL" id="CAKKLH010000295">
    <property type="protein sequence ID" value="CAH0109812.1"/>
    <property type="molecule type" value="Genomic_DNA"/>
</dbReference>
<organism evidence="1 2">
    <name type="scientific">Daphnia galeata</name>
    <dbReference type="NCBI Taxonomy" id="27404"/>
    <lineage>
        <taxon>Eukaryota</taxon>
        <taxon>Metazoa</taxon>
        <taxon>Ecdysozoa</taxon>
        <taxon>Arthropoda</taxon>
        <taxon>Crustacea</taxon>
        <taxon>Branchiopoda</taxon>
        <taxon>Diplostraca</taxon>
        <taxon>Cladocera</taxon>
        <taxon>Anomopoda</taxon>
        <taxon>Daphniidae</taxon>
        <taxon>Daphnia</taxon>
    </lineage>
</organism>
<evidence type="ECO:0000313" key="1">
    <source>
        <dbReference type="EMBL" id="CAH0109812.1"/>
    </source>
</evidence>
<protein>
    <submittedName>
        <fullName evidence="1">Uncharacterized protein</fullName>
    </submittedName>
</protein>
<dbReference type="AlphaFoldDB" id="A0A8J2WKT9"/>